<comment type="function">
    <text evidence="13">Catalyzes the conversion of L-aspartate-beta-semialdehyde (L-Asa) to L-homoserine (L-Hse), the third step in the biosynthesis of threonine and methionine from aspartate.</text>
</comment>
<evidence type="ECO:0000313" key="21">
    <source>
        <dbReference type="EMBL" id="MBL7630411.1"/>
    </source>
</evidence>
<dbReference type="InterPro" id="IPR002912">
    <property type="entry name" value="ACT_dom"/>
</dbReference>
<evidence type="ECO:0000256" key="2">
    <source>
        <dbReference type="ARBA" id="ARBA00005056"/>
    </source>
</evidence>
<evidence type="ECO:0000256" key="12">
    <source>
        <dbReference type="ARBA" id="ARBA00023167"/>
    </source>
</evidence>
<proteinExistence type="inferred from homology"/>
<dbReference type="GO" id="GO:0009086">
    <property type="term" value="P:methionine biosynthetic process"/>
    <property type="evidence" value="ECO:0007669"/>
    <property type="project" value="UniProtKB-KW"/>
</dbReference>
<evidence type="ECO:0000256" key="11">
    <source>
        <dbReference type="ARBA" id="ARBA00023053"/>
    </source>
</evidence>
<evidence type="ECO:0000256" key="17">
    <source>
        <dbReference type="PIRSR" id="PIRSR000098-2"/>
    </source>
</evidence>
<dbReference type="InterPro" id="IPR005106">
    <property type="entry name" value="Asp/hSer_DH_NAD-bd"/>
</dbReference>
<dbReference type="EMBL" id="JAEACQ010000248">
    <property type="protein sequence ID" value="MBL7630411.1"/>
    <property type="molecule type" value="Genomic_DNA"/>
</dbReference>
<dbReference type="Gene3D" id="3.30.70.260">
    <property type="match status" value="1"/>
</dbReference>
<keyword evidence="7 18" id="KW-0028">Amino-acid biosynthesis</keyword>
<dbReference type="InterPro" id="IPR036291">
    <property type="entry name" value="NAD(P)-bd_dom_sf"/>
</dbReference>
<evidence type="ECO:0000259" key="20">
    <source>
        <dbReference type="PROSITE" id="PS51671"/>
    </source>
</evidence>
<evidence type="ECO:0000256" key="13">
    <source>
        <dbReference type="ARBA" id="ARBA00044930"/>
    </source>
</evidence>
<dbReference type="AlphaFoldDB" id="A0A937RDZ4"/>
<keyword evidence="10 18" id="KW-0560">Oxidoreductase</keyword>
<keyword evidence="22" id="KW-1185">Reference proteome</keyword>
<evidence type="ECO:0000256" key="7">
    <source>
        <dbReference type="ARBA" id="ARBA00022605"/>
    </source>
</evidence>
<keyword evidence="12 18" id="KW-0486">Methionine biosynthesis</keyword>
<evidence type="ECO:0000256" key="1">
    <source>
        <dbReference type="ARBA" id="ARBA00001920"/>
    </source>
</evidence>
<accession>A0A937RDZ4</accession>
<dbReference type="PANTHER" id="PTHR43331">
    <property type="entry name" value="HOMOSERINE DEHYDROGENASE"/>
    <property type="match status" value="1"/>
</dbReference>
<dbReference type="Gene3D" id="3.40.50.720">
    <property type="entry name" value="NAD(P)-binding Rossmann-like Domain"/>
    <property type="match status" value="1"/>
</dbReference>
<evidence type="ECO:0000256" key="18">
    <source>
        <dbReference type="RuleBase" id="RU000579"/>
    </source>
</evidence>
<dbReference type="InterPro" id="IPR001342">
    <property type="entry name" value="HDH_cat"/>
</dbReference>
<comment type="catalytic activity">
    <reaction evidence="15">
        <text>L-homoserine + NAD(+) = L-aspartate 4-semialdehyde + NADH + H(+)</text>
        <dbReference type="Rhea" id="RHEA:15757"/>
        <dbReference type="ChEBI" id="CHEBI:15378"/>
        <dbReference type="ChEBI" id="CHEBI:57476"/>
        <dbReference type="ChEBI" id="CHEBI:57540"/>
        <dbReference type="ChEBI" id="CHEBI:57945"/>
        <dbReference type="ChEBI" id="CHEBI:537519"/>
        <dbReference type="EC" id="1.1.1.3"/>
    </reaction>
    <physiologicalReaction direction="right-to-left" evidence="15">
        <dbReference type="Rhea" id="RHEA:15759"/>
    </physiologicalReaction>
</comment>
<dbReference type="EC" id="1.1.1.3" evidence="5 18"/>
<feature type="binding site" evidence="17">
    <location>
        <position position="187"/>
    </location>
    <ligand>
        <name>L-homoserine</name>
        <dbReference type="ChEBI" id="CHEBI:57476"/>
    </ligand>
</feature>
<dbReference type="Pfam" id="PF01842">
    <property type="entry name" value="ACT"/>
    <property type="match status" value="1"/>
</dbReference>
<comment type="pathway">
    <text evidence="2 18">Amino-acid biosynthesis; L-threonine biosynthesis; L-threonine from L-aspartate: step 3/5.</text>
</comment>
<evidence type="ECO:0000256" key="15">
    <source>
        <dbReference type="ARBA" id="ARBA00049031"/>
    </source>
</evidence>
<name>A0A937RDZ4_9ACTN</name>
<comment type="cofactor">
    <cofactor evidence="1">
        <name>a metal cation</name>
        <dbReference type="ChEBI" id="CHEBI:25213"/>
    </cofactor>
</comment>
<evidence type="ECO:0000256" key="6">
    <source>
        <dbReference type="ARBA" id="ARBA00013376"/>
    </source>
</evidence>
<protein>
    <recommendedName>
        <fullName evidence="6 18">Homoserine dehydrogenase</fullName>
        <ecNumber evidence="5 18">1.1.1.3</ecNumber>
    </recommendedName>
</protein>
<dbReference type="SUPFAM" id="SSF55021">
    <property type="entry name" value="ACT-like"/>
    <property type="match status" value="1"/>
</dbReference>
<dbReference type="Gene3D" id="3.30.360.10">
    <property type="entry name" value="Dihydrodipicolinate Reductase, domain 2"/>
    <property type="match status" value="1"/>
</dbReference>
<dbReference type="GO" id="GO:0009088">
    <property type="term" value="P:threonine biosynthetic process"/>
    <property type="evidence" value="ECO:0007669"/>
    <property type="project" value="UniProtKB-KW"/>
</dbReference>
<evidence type="ECO:0000256" key="19">
    <source>
        <dbReference type="RuleBase" id="RU004171"/>
    </source>
</evidence>
<feature type="active site" description="Proton donor" evidence="16">
    <location>
        <position position="202"/>
    </location>
</feature>
<comment type="caution">
    <text evidence="21">The sequence shown here is derived from an EMBL/GenBank/DDBJ whole genome shotgun (WGS) entry which is preliminary data.</text>
</comment>
<dbReference type="Pfam" id="PF00742">
    <property type="entry name" value="Homoserine_dh"/>
    <property type="match status" value="1"/>
</dbReference>
<evidence type="ECO:0000313" key="22">
    <source>
        <dbReference type="Proteomes" id="UP000604475"/>
    </source>
</evidence>
<dbReference type="SUPFAM" id="SSF51735">
    <property type="entry name" value="NAD(P)-binding Rossmann-fold domains"/>
    <property type="match status" value="1"/>
</dbReference>
<dbReference type="CDD" id="cd04881">
    <property type="entry name" value="ACT_HSDH-Hom"/>
    <property type="match status" value="1"/>
</dbReference>
<keyword evidence="11" id="KW-0915">Sodium</keyword>
<evidence type="ECO:0000256" key="10">
    <source>
        <dbReference type="ARBA" id="ARBA00023002"/>
    </source>
</evidence>
<reference evidence="21" key="1">
    <citation type="submission" date="2020-12" db="EMBL/GenBank/DDBJ databases">
        <title>Genomic characterization of non-nitrogen-fixing Frankia strains.</title>
        <authorList>
            <person name="Carlos-Shanley C."/>
            <person name="Guerra T."/>
            <person name="Hahn D."/>
        </authorList>
    </citation>
    <scope>NUCLEOTIDE SEQUENCE</scope>
    <source>
        <strain evidence="21">CN6</strain>
    </source>
</reference>
<dbReference type="PROSITE" id="PS01042">
    <property type="entry name" value="HOMOSER_DHGENASE"/>
    <property type="match status" value="1"/>
</dbReference>
<dbReference type="InterPro" id="IPR016204">
    <property type="entry name" value="HDH"/>
</dbReference>
<evidence type="ECO:0000256" key="8">
    <source>
        <dbReference type="ARBA" id="ARBA00022697"/>
    </source>
</evidence>
<dbReference type="PROSITE" id="PS51671">
    <property type="entry name" value="ACT"/>
    <property type="match status" value="1"/>
</dbReference>
<feature type="binding site" evidence="17">
    <location>
        <position position="102"/>
    </location>
    <ligand>
        <name>NADPH</name>
        <dbReference type="ChEBI" id="CHEBI:57783"/>
    </ligand>
</feature>
<evidence type="ECO:0000256" key="4">
    <source>
        <dbReference type="ARBA" id="ARBA00006753"/>
    </source>
</evidence>
<dbReference type="GO" id="GO:0004412">
    <property type="term" value="F:homoserine dehydrogenase activity"/>
    <property type="evidence" value="ECO:0007669"/>
    <property type="project" value="UniProtKB-EC"/>
</dbReference>
<sequence>MKVALLGCGVVGSEVVRLLREQADDLTARVGEPLDLAGIAVRRLDRARDVPVGPELFTTDAAGLVTRDDVDIVVEVVGGIEPVRGWLLAALGAGKSVVSANKALLASDGSTLHDAAAAAGVDLYYEAAVAGAIPLLRPLRESLAGDRVRRVLGIVNGTTNYILTRMDETGASFTEALEEATALGYAEADPTADIDGYDAAAKAAILAQLAFHTRVTLGDVHREGIGAVTAADIASARAMGCTVKALAIAERSSERPGVSVRVHPAMVPRSHPLASVREAFNAVFIEAEAAGQLMFYGRGAGGSPTASAVLGDLVAVARNRVAGRRGPGESAYAALPVLPMGETITSYHVNLDVTDKTGVLATVAGAFARHGVSIRSVRQDGRGDDASLVLVTHAAADAALAATVEDLRNLDIVRAVSGVLRVEGGEP</sequence>
<dbReference type="PIRSF" id="PIRSF000098">
    <property type="entry name" value="Homoser_dehydrog"/>
    <property type="match status" value="1"/>
</dbReference>
<feature type="binding site" evidence="17">
    <location>
        <begin position="6"/>
        <end position="13"/>
    </location>
    <ligand>
        <name>NADP(+)</name>
        <dbReference type="ChEBI" id="CHEBI:58349"/>
    </ligand>
</feature>
<feature type="domain" description="ACT" evidence="20">
    <location>
        <begin position="348"/>
        <end position="421"/>
    </location>
</feature>
<comment type="catalytic activity">
    <reaction evidence="14">
        <text>L-homoserine + NADP(+) = L-aspartate 4-semialdehyde + NADPH + H(+)</text>
        <dbReference type="Rhea" id="RHEA:15761"/>
        <dbReference type="ChEBI" id="CHEBI:15378"/>
        <dbReference type="ChEBI" id="CHEBI:57476"/>
        <dbReference type="ChEBI" id="CHEBI:57783"/>
        <dbReference type="ChEBI" id="CHEBI:58349"/>
        <dbReference type="ChEBI" id="CHEBI:537519"/>
        <dbReference type="EC" id="1.1.1.3"/>
    </reaction>
    <physiologicalReaction direction="right-to-left" evidence="14">
        <dbReference type="Rhea" id="RHEA:15763"/>
    </physiologicalReaction>
</comment>
<dbReference type="SUPFAM" id="SSF55347">
    <property type="entry name" value="Glyceraldehyde-3-phosphate dehydrogenase-like, C-terminal domain"/>
    <property type="match status" value="1"/>
</dbReference>
<comment type="similarity">
    <text evidence="4 19">Belongs to the homoserine dehydrogenase family.</text>
</comment>
<keyword evidence="8 18" id="KW-0791">Threonine biosynthesis</keyword>
<dbReference type="PANTHER" id="PTHR43331:SF1">
    <property type="entry name" value="HOMOSERINE DEHYDROGENASE"/>
    <property type="match status" value="1"/>
</dbReference>
<dbReference type="InterPro" id="IPR019811">
    <property type="entry name" value="HDH_CS"/>
</dbReference>
<dbReference type="Pfam" id="PF03447">
    <property type="entry name" value="NAD_binding_3"/>
    <property type="match status" value="1"/>
</dbReference>
<evidence type="ECO:0000256" key="3">
    <source>
        <dbReference type="ARBA" id="ARBA00005062"/>
    </source>
</evidence>
<evidence type="ECO:0000256" key="14">
    <source>
        <dbReference type="ARBA" id="ARBA00048841"/>
    </source>
</evidence>
<evidence type="ECO:0000256" key="16">
    <source>
        <dbReference type="PIRSR" id="PIRSR000098-1"/>
    </source>
</evidence>
<comment type="pathway">
    <text evidence="3 18">Amino-acid biosynthesis; L-methionine biosynthesis via de novo pathway; L-homoserine from L-aspartate: step 3/3.</text>
</comment>
<evidence type="ECO:0000256" key="9">
    <source>
        <dbReference type="ARBA" id="ARBA00022857"/>
    </source>
</evidence>
<gene>
    <name evidence="21" type="ORF">I7412_25260</name>
</gene>
<keyword evidence="9 17" id="KW-0521">NADP</keyword>
<dbReference type="Proteomes" id="UP000604475">
    <property type="component" value="Unassembled WGS sequence"/>
</dbReference>
<dbReference type="InterPro" id="IPR045865">
    <property type="entry name" value="ACT-like_dom_sf"/>
</dbReference>
<dbReference type="NCBIfam" id="NF004976">
    <property type="entry name" value="PRK06349.1"/>
    <property type="match status" value="1"/>
</dbReference>
<organism evidence="21 22">
    <name type="scientific">Frankia nepalensis</name>
    <dbReference type="NCBI Taxonomy" id="1836974"/>
    <lineage>
        <taxon>Bacteria</taxon>
        <taxon>Bacillati</taxon>
        <taxon>Actinomycetota</taxon>
        <taxon>Actinomycetes</taxon>
        <taxon>Frankiales</taxon>
        <taxon>Frankiaceae</taxon>
        <taxon>Frankia</taxon>
    </lineage>
</organism>
<dbReference type="FunFam" id="3.30.360.10:FF:000005">
    <property type="entry name" value="Homoserine dehydrogenase"/>
    <property type="match status" value="1"/>
</dbReference>
<dbReference type="RefSeq" id="WP_203002512.1">
    <property type="nucleotide sequence ID" value="NZ_JADWYU010000173.1"/>
</dbReference>
<evidence type="ECO:0000256" key="5">
    <source>
        <dbReference type="ARBA" id="ARBA00013213"/>
    </source>
</evidence>
<dbReference type="GO" id="GO:0050661">
    <property type="term" value="F:NADP binding"/>
    <property type="evidence" value="ECO:0007669"/>
    <property type="project" value="InterPro"/>
</dbReference>